<keyword evidence="1" id="KW-0812">Transmembrane</keyword>
<comment type="caution">
    <text evidence="2">The sequence shown here is derived from an EMBL/GenBank/DDBJ whole genome shotgun (WGS) entry which is preliminary data.</text>
</comment>
<proteinExistence type="predicted"/>
<accession>A0A5M3XNE9</accession>
<feature type="transmembrane region" description="Helical" evidence="1">
    <location>
        <begin position="45"/>
        <end position="62"/>
    </location>
</feature>
<organism evidence="2 3">
    <name type="scientific">Acrocarpospora pleiomorpha</name>
    <dbReference type="NCBI Taxonomy" id="90975"/>
    <lineage>
        <taxon>Bacteria</taxon>
        <taxon>Bacillati</taxon>
        <taxon>Actinomycetota</taxon>
        <taxon>Actinomycetes</taxon>
        <taxon>Streptosporangiales</taxon>
        <taxon>Streptosporangiaceae</taxon>
        <taxon>Acrocarpospora</taxon>
    </lineage>
</organism>
<dbReference type="Proteomes" id="UP000377595">
    <property type="component" value="Unassembled WGS sequence"/>
</dbReference>
<keyword evidence="1" id="KW-0472">Membrane</keyword>
<evidence type="ECO:0000313" key="2">
    <source>
        <dbReference type="EMBL" id="GES22744.1"/>
    </source>
</evidence>
<evidence type="ECO:0000313" key="3">
    <source>
        <dbReference type="Proteomes" id="UP000377595"/>
    </source>
</evidence>
<evidence type="ECO:0000256" key="1">
    <source>
        <dbReference type="SAM" id="Phobius"/>
    </source>
</evidence>
<keyword evidence="3" id="KW-1185">Reference proteome</keyword>
<dbReference type="EMBL" id="BLAF01000033">
    <property type="protein sequence ID" value="GES22744.1"/>
    <property type="molecule type" value="Genomic_DNA"/>
</dbReference>
<protein>
    <submittedName>
        <fullName evidence="2">Uncharacterized protein</fullName>
    </submittedName>
</protein>
<keyword evidence="1" id="KW-1133">Transmembrane helix</keyword>
<gene>
    <name evidence="2" type="ORF">Aple_056430</name>
</gene>
<reference evidence="2 3" key="1">
    <citation type="submission" date="2019-10" db="EMBL/GenBank/DDBJ databases">
        <title>Whole genome shotgun sequence of Acrocarpospora pleiomorpha NBRC 16267.</title>
        <authorList>
            <person name="Ichikawa N."/>
            <person name="Kimura A."/>
            <person name="Kitahashi Y."/>
            <person name="Komaki H."/>
            <person name="Oguchi A."/>
        </authorList>
    </citation>
    <scope>NUCLEOTIDE SEQUENCE [LARGE SCALE GENOMIC DNA]</scope>
    <source>
        <strain evidence="2 3">NBRC 16267</strain>
    </source>
</reference>
<sequence>MLERFPTVFELALGPLCVLGAGLLGVASARWLPWGLQTTGWAMAHLRWSVVLSVALAGLAWASRDPAWRRRSARPSSMATRP</sequence>
<dbReference type="AlphaFoldDB" id="A0A5M3XNE9"/>
<name>A0A5M3XNE9_9ACTN</name>